<feature type="chain" id="PRO_5003158052" description="Short neuropeptide F" evidence="2">
    <location>
        <begin position="22"/>
        <end position="106"/>
    </location>
</feature>
<dbReference type="OMA" id="NYMDYGE"/>
<reference evidence="3 4" key="1">
    <citation type="journal article" date="2010" name="Science">
        <title>Genomic comparison of the ants Camponotus floridanus and Harpegnathos saltator.</title>
        <authorList>
            <person name="Bonasio R."/>
            <person name="Zhang G."/>
            <person name="Ye C."/>
            <person name="Mutti N.S."/>
            <person name="Fang X."/>
            <person name="Qin N."/>
            <person name="Donahue G."/>
            <person name="Yang P."/>
            <person name="Li Q."/>
            <person name="Li C."/>
            <person name="Zhang P."/>
            <person name="Huang Z."/>
            <person name="Berger S.L."/>
            <person name="Reinberg D."/>
            <person name="Wang J."/>
            <person name="Liebig J."/>
        </authorList>
    </citation>
    <scope>NUCLEOTIDE SEQUENCE [LARGE SCALE GENOMIC DNA]</scope>
    <source>
        <strain evidence="3 4">R22 G/1</strain>
    </source>
</reference>
<evidence type="ECO:0000256" key="2">
    <source>
        <dbReference type="SAM" id="SignalP"/>
    </source>
</evidence>
<sequence>MDARRITGLLAFAVIVGLASGVENYMDYSDEPTDKTMDWINELYRLLMQRRAPEDNFFGTPLEHIMTRKSQRSPSLRLRFGRSGPHTLGILPRPMGGPEAGYDDKN</sequence>
<evidence type="ECO:0000313" key="4">
    <source>
        <dbReference type="Proteomes" id="UP000008237"/>
    </source>
</evidence>
<dbReference type="OrthoDB" id="6364308at2759"/>
<dbReference type="STRING" id="610380.E2BFQ9"/>
<keyword evidence="2" id="KW-0732">Signal</keyword>
<feature type="signal peptide" evidence="2">
    <location>
        <begin position="1"/>
        <end position="21"/>
    </location>
</feature>
<dbReference type="Proteomes" id="UP000008237">
    <property type="component" value="Unassembled WGS sequence"/>
</dbReference>
<feature type="region of interest" description="Disordered" evidence="1">
    <location>
        <begin position="68"/>
        <end position="106"/>
    </location>
</feature>
<dbReference type="EMBL" id="GL448039">
    <property type="protein sequence ID" value="EFN85447.1"/>
    <property type="molecule type" value="Genomic_DNA"/>
</dbReference>
<evidence type="ECO:0000256" key="1">
    <source>
        <dbReference type="SAM" id="MobiDB-lite"/>
    </source>
</evidence>
<name>E2BFQ9_HARSA</name>
<keyword evidence="4" id="KW-1185">Reference proteome</keyword>
<evidence type="ECO:0000313" key="3">
    <source>
        <dbReference type="EMBL" id="EFN85447.1"/>
    </source>
</evidence>
<evidence type="ECO:0008006" key="5">
    <source>
        <dbReference type="Google" id="ProtNLM"/>
    </source>
</evidence>
<gene>
    <name evidence="3" type="ORF">EAI_14791</name>
</gene>
<protein>
    <recommendedName>
        <fullName evidence="5">Short neuropeptide F</fullName>
    </recommendedName>
</protein>
<proteinExistence type="predicted"/>
<dbReference type="InParanoid" id="E2BFQ9"/>
<organism evidence="4">
    <name type="scientific">Harpegnathos saltator</name>
    <name type="common">Jerdon's jumping ant</name>
    <dbReference type="NCBI Taxonomy" id="610380"/>
    <lineage>
        <taxon>Eukaryota</taxon>
        <taxon>Metazoa</taxon>
        <taxon>Ecdysozoa</taxon>
        <taxon>Arthropoda</taxon>
        <taxon>Hexapoda</taxon>
        <taxon>Insecta</taxon>
        <taxon>Pterygota</taxon>
        <taxon>Neoptera</taxon>
        <taxon>Endopterygota</taxon>
        <taxon>Hymenoptera</taxon>
        <taxon>Apocrita</taxon>
        <taxon>Aculeata</taxon>
        <taxon>Formicoidea</taxon>
        <taxon>Formicidae</taxon>
        <taxon>Ponerinae</taxon>
        <taxon>Ponerini</taxon>
        <taxon>Harpegnathos</taxon>
    </lineage>
</organism>
<dbReference type="KEGG" id="hst:105182308"/>
<dbReference type="PhylomeDB" id="E2BFQ9"/>
<dbReference type="AlphaFoldDB" id="E2BFQ9"/>
<accession>E2BFQ9</accession>